<reference evidence="9 10" key="1">
    <citation type="journal article" date="2019" name="PLoS Pathog.">
        <title>Genome sequence of the bovine parasite Schistosoma bovis Tanzania.</title>
        <authorList>
            <person name="Oey H."/>
            <person name="Zakrzewski M."/>
            <person name="Gobert G."/>
            <person name="Gravermann K."/>
            <person name="Stoye J."/>
            <person name="Jones M."/>
            <person name="Mcmanus D."/>
            <person name="Krause L."/>
        </authorList>
    </citation>
    <scope>NUCLEOTIDE SEQUENCE [LARGE SCALE GENOMIC DNA]</scope>
    <source>
        <strain evidence="9 10">TAN1997</strain>
    </source>
</reference>
<keyword evidence="2 6" id="KW-0547">Nucleotide-binding</keyword>
<dbReference type="PANTHER" id="PTHR47958">
    <property type="entry name" value="ATP-DEPENDENT RNA HELICASE DBP3"/>
    <property type="match status" value="1"/>
</dbReference>
<dbReference type="Pfam" id="PF00271">
    <property type="entry name" value="Helicase_C"/>
    <property type="match status" value="1"/>
</dbReference>
<evidence type="ECO:0000256" key="3">
    <source>
        <dbReference type="ARBA" id="ARBA00022801"/>
    </source>
</evidence>
<dbReference type="Proteomes" id="UP000290809">
    <property type="component" value="Unassembled WGS sequence"/>
</dbReference>
<proteinExistence type="inferred from homology"/>
<evidence type="ECO:0000256" key="5">
    <source>
        <dbReference type="ARBA" id="ARBA00022840"/>
    </source>
</evidence>
<dbReference type="PROSITE" id="PS51192">
    <property type="entry name" value="HELICASE_ATP_BIND_1"/>
    <property type="match status" value="1"/>
</dbReference>
<evidence type="ECO:0000256" key="4">
    <source>
        <dbReference type="ARBA" id="ARBA00022806"/>
    </source>
</evidence>
<dbReference type="GO" id="GO:0016787">
    <property type="term" value="F:hydrolase activity"/>
    <property type="evidence" value="ECO:0007669"/>
    <property type="project" value="UniProtKB-KW"/>
</dbReference>
<dbReference type="GO" id="GO:0005524">
    <property type="term" value="F:ATP binding"/>
    <property type="evidence" value="ECO:0007669"/>
    <property type="project" value="UniProtKB-KW"/>
</dbReference>
<dbReference type="CDD" id="cd18787">
    <property type="entry name" value="SF2_C_DEAD"/>
    <property type="match status" value="1"/>
</dbReference>
<dbReference type="STRING" id="6184.A0A430QE34"/>
<comment type="caution">
    <text evidence="9">The sequence shown here is derived from an EMBL/GenBank/DDBJ whole genome shotgun (WGS) entry which is preliminary data.</text>
</comment>
<dbReference type="InterPro" id="IPR000629">
    <property type="entry name" value="RNA-helicase_DEAD-box_CS"/>
</dbReference>
<dbReference type="SMART" id="SM00487">
    <property type="entry name" value="DEXDc"/>
    <property type="match status" value="1"/>
</dbReference>
<evidence type="ECO:0000256" key="1">
    <source>
        <dbReference type="ARBA" id="ARBA00012552"/>
    </source>
</evidence>
<dbReference type="EMBL" id="QMKO01001877">
    <property type="protein sequence ID" value="RTG85988.1"/>
    <property type="molecule type" value="Genomic_DNA"/>
</dbReference>
<accession>A0A430QE34</accession>
<keyword evidence="10" id="KW-1185">Reference proteome</keyword>
<dbReference type="GO" id="GO:0003676">
    <property type="term" value="F:nucleic acid binding"/>
    <property type="evidence" value="ECO:0007669"/>
    <property type="project" value="InterPro"/>
</dbReference>
<keyword evidence="4 6" id="KW-0347">Helicase</keyword>
<dbReference type="InterPro" id="IPR014001">
    <property type="entry name" value="Helicase_ATP-bd"/>
</dbReference>
<dbReference type="EC" id="3.6.4.13" evidence="1"/>
<keyword evidence="5 6" id="KW-0067">ATP-binding</keyword>
<evidence type="ECO:0000313" key="9">
    <source>
        <dbReference type="EMBL" id="RTG85988.1"/>
    </source>
</evidence>
<keyword evidence="3 6" id="KW-0378">Hydrolase</keyword>
<sequence>MNRIILSQHKITLHSSRHTLTKISRSYQFGRNSRSSGFSQPPGYIPPHIWMKSRPEREDLKTSVFGVDEKKPTVDEKSYLSHAAHASLSGFPVTENFSYEIVNNINEIPKVDQKLLNNLQAMGLFELTPVQKHAIGIMSVDEYEEVDVKIDESNQSTDDNPPYERVTGKFDLMAAAQTGSGKTLAYLIPIFNRLLRVYPFEAMQSLLISRTRRQYPSSVILVPTRELVQQIQLELRKLCNQTFVRSVGVFGGERPERQMFELNKGCHFVVATPGRLLDFLNRDCISLKFCRSLILDEADRMLDMGFEEQIRQILESPKFQMPPPTGNGRQTALFSATYPREVALLAKDFLRGPNCISLTLSSAESNTGTIVPTWGKAVRNKNEDEFERLTRIIPKEINQQFQVVVGNPESAVPNHLLQLILEMKSKSKSLMFLTLLFSTFIIYRSLESVCRVLVFCNTKREVDQIDNYLYSNGIKSTSIHGDKTQSSRAKSLDLFRKGTANVLVASSVAARGIDIPNVFAVINIGLPNELDDYVHRIGRTGRMGKSGEAITLIHETLLQQQQSSRTVSRGICQLFESVGNLDKVPKLLLEYANMETQEGGEQKYNIRSKNKDIYSKFKPRSFTKGYKSYSRDDSSMRYL</sequence>
<dbReference type="PROSITE" id="PS00039">
    <property type="entry name" value="DEAD_ATP_HELICASE"/>
    <property type="match status" value="1"/>
</dbReference>
<feature type="domain" description="Helicase C-terminal" evidence="8">
    <location>
        <begin position="441"/>
        <end position="582"/>
    </location>
</feature>
<evidence type="ECO:0000259" key="7">
    <source>
        <dbReference type="PROSITE" id="PS51192"/>
    </source>
</evidence>
<dbReference type="AlphaFoldDB" id="A0A430QE34"/>
<evidence type="ECO:0000259" key="8">
    <source>
        <dbReference type="PROSITE" id="PS51194"/>
    </source>
</evidence>
<feature type="domain" description="Helicase ATP-binding" evidence="7">
    <location>
        <begin position="163"/>
        <end position="356"/>
    </location>
</feature>
<dbReference type="InterPro" id="IPR011545">
    <property type="entry name" value="DEAD/DEAH_box_helicase_dom"/>
</dbReference>
<dbReference type="InterPro" id="IPR027417">
    <property type="entry name" value="P-loop_NTPase"/>
</dbReference>
<dbReference type="SUPFAM" id="SSF52540">
    <property type="entry name" value="P-loop containing nucleoside triphosphate hydrolases"/>
    <property type="match status" value="1"/>
</dbReference>
<dbReference type="InterPro" id="IPR001650">
    <property type="entry name" value="Helicase_C-like"/>
</dbReference>
<gene>
    <name evidence="9" type="ORF">DC041_0003278</name>
</gene>
<dbReference type="SMART" id="SM00490">
    <property type="entry name" value="HELICc"/>
    <property type="match status" value="1"/>
</dbReference>
<organism evidence="9 10">
    <name type="scientific">Schistosoma bovis</name>
    <name type="common">Blood fluke</name>
    <dbReference type="NCBI Taxonomy" id="6184"/>
    <lineage>
        <taxon>Eukaryota</taxon>
        <taxon>Metazoa</taxon>
        <taxon>Spiralia</taxon>
        <taxon>Lophotrochozoa</taxon>
        <taxon>Platyhelminthes</taxon>
        <taxon>Trematoda</taxon>
        <taxon>Digenea</taxon>
        <taxon>Strigeidida</taxon>
        <taxon>Schistosomatoidea</taxon>
        <taxon>Schistosomatidae</taxon>
        <taxon>Schistosoma</taxon>
    </lineage>
</organism>
<evidence type="ECO:0000256" key="2">
    <source>
        <dbReference type="ARBA" id="ARBA00022741"/>
    </source>
</evidence>
<comment type="similarity">
    <text evidence="6">Belongs to the DEAD box helicase family.</text>
</comment>
<dbReference type="GO" id="GO:0003724">
    <property type="term" value="F:RNA helicase activity"/>
    <property type="evidence" value="ECO:0007669"/>
    <property type="project" value="UniProtKB-EC"/>
</dbReference>
<dbReference type="Gene3D" id="3.40.50.300">
    <property type="entry name" value="P-loop containing nucleotide triphosphate hydrolases"/>
    <property type="match status" value="2"/>
</dbReference>
<protein>
    <recommendedName>
        <fullName evidence="1">RNA helicase</fullName>
        <ecNumber evidence="1">3.6.4.13</ecNumber>
    </recommendedName>
</protein>
<evidence type="ECO:0000313" key="10">
    <source>
        <dbReference type="Proteomes" id="UP000290809"/>
    </source>
</evidence>
<dbReference type="PROSITE" id="PS51194">
    <property type="entry name" value="HELICASE_CTER"/>
    <property type="match status" value="1"/>
</dbReference>
<dbReference type="Pfam" id="PF00270">
    <property type="entry name" value="DEAD"/>
    <property type="match status" value="1"/>
</dbReference>
<name>A0A430QE34_SCHBO</name>
<evidence type="ECO:0000256" key="6">
    <source>
        <dbReference type="RuleBase" id="RU000492"/>
    </source>
</evidence>